<accession>A0A0P9FBJ3</accession>
<dbReference type="GeneID" id="28978181"/>
<evidence type="ECO:0000313" key="2">
    <source>
        <dbReference type="EMBL" id="KPV72971.1"/>
    </source>
</evidence>
<dbReference type="Proteomes" id="UP000053890">
    <property type="component" value="Unassembled WGS sequence"/>
</dbReference>
<gene>
    <name evidence="2" type="ORF">RHOBADRAFT_55220</name>
</gene>
<feature type="non-terminal residue" evidence="2">
    <location>
        <position position="387"/>
    </location>
</feature>
<reference evidence="2 3" key="1">
    <citation type="journal article" date="2015" name="Front. Microbiol.">
        <title>Genome sequence of the plant growth promoting endophytic yeast Rhodotorula graminis WP1.</title>
        <authorList>
            <person name="Firrincieli A."/>
            <person name="Otillar R."/>
            <person name="Salamov A."/>
            <person name="Schmutz J."/>
            <person name="Khan Z."/>
            <person name="Redman R.S."/>
            <person name="Fleck N.D."/>
            <person name="Lindquist E."/>
            <person name="Grigoriev I.V."/>
            <person name="Doty S.L."/>
        </authorList>
    </citation>
    <scope>NUCLEOTIDE SEQUENCE [LARGE SCALE GENOMIC DNA]</scope>
    <source>
        <strain evidence="2 3">WP1</strain>
    </source>
</reference>
<name>A0A0P9FBJ3_RHOGW</name>
<keyword evidence="3" id="KW-1185">Reference proteome</keyword>
<feature type="non-terminal residue" evidence="2">
    <location>
        <position position="1"/>
    </location>
</feature>
<organism evidence="2 3">
    <name type="scientific">Rhodotorula graminis (strain WP1)</name>
    <dbReference type="NCBI Taxonomy" id="578459"/>
    <lineage>
        <taxon>Eukaryota</taxon>
        <taxon>Fungi</taxon>
        <taxon>Dikarya</taxon>
        <taxon>Basidiomycota</taxon>
        <taxon>Pucciniomycotina</taxon>
        <taxon>Microbotryomycetes</taxon>
        <taxon>Sporidiobolales</taxon>
        <taxon>Sporidiobolaceae</taxon>
        <taxon>Rhodotorula</taxon>
    </lineage>
</organism>
<dbReference type="RefSeq" id="XP_018269020.1">
    <property type="nucleotide sequence ID" value="XM_018417733.1"/>
</dbReference>
<feature type="region of interest" description="Disordered" evidence="1">
    <location>
        <begin position="1"/>
        <end position="98"/>
    </location>
</feature>
<evidence type="ECO:0000256" key="1">
    <source>
        <dbReference type="SAM" id="MobiDB-lite"/>
    </source>
</evidence>
<feature type="region of interest" description="Disordered" evidence="1">
    <location>
        <begin position="159"/>
        <end position="309"/>
    </location>
</feature>
<feature type="compositionally biased region" description="Low complexity" evidence="1">
    <location>
        <begin position="199"/>
        <end position="209"/>
    </location>
</feature>
<feature type="compositionally biased region" description="Basic and acidic residues" evidence="1">
    <location>
        <begin position="75"/>
        <end position="87"/>
    </location>
</feature>
<dbReference type="EMBL" id="KQ474084">
    <property type="protein sequence ID" value="KPV72971.1"/>
    <property type="molecule type" value="Genomic_DNA"/>
</dbReference>
<feature type="compositionally biased region" description="Basic and acidic residues" evidence="1">
    <location>
        <begin position="168"/>
        <end position="185"/>
    </location>
</feature>
<evidence type="ECO:0000313" key="3">
    <source>
        <dbReference type="Proteomes" id="UP000053890"/>
    </source>
</evidence>
<protein>
    <submittedName>
        <fullName evidence="2">Uncharacterized protein</fullName>
    </submittedName>
</protein>
<dbReference type="AlphaFoldDB" id="A0A0P9FBJ3"/>
<feature type="compositionally biased region" description="Pro residues" evidence="1">
    <location>
        <begin position="1"/>
        <end position="15"/>
    </location>
</feature>
<feature type="compositionally biased region" description="Basic residues" evidence="1">
    <location>
        <begin position="210"/>
        <end position="223"/>
    </location>
</feature>
<feature type="compositionally biased region" description="Basic and acidic residues" evidence="1">
    <location>
        <begin position="22"/>
        <end position="36"/>
    </location>
</feature>
<proteinExistence type="predicted"/>
<sequence length="387" mass="43155">ALLPRPPRPVRPPRLGPRRRRKEDGQGPHHQREAGRRHPGRRRQAQARPLQVPERADQAVPVLRRQRQPHLAHQGQDDARLDPEPLERQGPLAPPPVRLKEQVPLVGLGLGQDAELGGRHVRLRLGLGRTEDDAREDQAVVALCPRVQADGRHLVQLVRQHGSPRRPGRLDQDPREEDCRPEGRVRPSLARRLGRPRAGHGAPRAAPRPRQARHQDGRRRHVLHHPDRPLARPHGGPRRQAGQARRHQEHGPRRLEEGQQGAAVEGDSRQLGAPRPRRPPLPPFPSSRSSSLASSPPPRRLTTRHVPNRYSCASRTSLSSLVPPSRSHPSFALSASPFPFPLSSSHFLSGFGETRVGRWSSRLSLAAPSTLVACSARACECHPRRPF</sequence>